<dbReference type="Pfam" id="PF00581">
    <property type="entry name" value="Rhodanese"/>
    <property type="match status" value="1"/>
</dbReference>
<dbReference type="GO" id="GO:0016779">
    <property type="term" value="F:nucleotidyltransferase activity"/>
    <property type="evidence" value="ECO:0007669"/>
    <property type="project" value="UniProtKB-KW"/>
</dbReference>
<evidence type="ECO:0000313" key="3">
    <source>
        <dbReference type="Proteomes" id="UP000831113"/>
    </source>
</evidence>
<proteinExistence type="predicted"/>
<keyword evidence="2" id="KW-0808">Transferase</keyword>
<sequence length="382" mass="41824">MDHNALAFSAAELARYDRHIIIPEFGLESQKKLKAARVLVVGSGGLGSPMLLYLAAAGVGTIGIVDFDVVEDSNLHRQVLFGVEEIGQPKAEAAKRRLQALNPYIQIEVYNTPLTSANALELIGEYDVVADGTDNFPTRYLVNDACVLLGKPNVYASILQFEGQVSVFNYRDSAGELGPNYRDLYATPPPPGMVPSCAEGGVLGVLPGIIGSLQALEVIKVVTGVGEVLSGRLFNFDALSFQSRTFNIKRSSDNPLNGTNPTIDKLIDYEQFCGMPVIEKPVREITVAQLHEWQNAGEDFQLIDVRQPDEYASANMDALLLPLDTLQDNTDKIDRHRKVVVHCKTGGRSTKAIRQLEEHFGFDNLYNLKGGIMAYLQEVKTG</sequence>
<dbReference type="PROSITE" id="PS50206">
    <property type="entry name" value="RHODANESE_3"/>
    <property type="match status" value="1"/>
</dbReference>
<dbReference type="InterPro" id="IPR045886">
    <property type="entry name" value="ThiF/MoeB/HesA"/>
</dbReference>
<feature type="domain" description="Rhodanese" evidence="1">
    <location>
        <begin position="296"/>
        <end position="380"/>
    </location>
</feature>
<dbReference type="RefSeq" id="WP_243799233.1">
    <property type="nucleotide sequence ID" value="NZ_CP094669.1"/>
</dbReference>
<dbReference type="SUPFAM" id="SSF69572">
    <property type="entry name" value="Activating enzymes of the ubiquitin-like proteins"/>
    <property type="match status" value="1"/>
</dbReference>
<dbReference type="NCBIfam" id="NF004281">
    <property type="entry name" value="PRK05690.1"/>
    <property type="match status" value="1"/>
</dbReference>
<gene>
    <name evidence="2" type="primary">moeB</name>
    <name evidence="2" type="ORF">MTX78_01395</name>
</gene>
<dbReference type="Gene3D" id="3.40.50.720">
    <property type="entry name" value="NAD(P)-binding Rossmann-like Domain"/>
    <property type="match status" value="1"/>
</dbReference>
<dbReference type="InterPro" id="IPR036873">
    <property type="entry name" value="Rhodanese-like_dom_sf"/>
</dbReference>
<keyword evidence="2" id="KW-0548">Nucleotidyltransferase</keyword>
<evidence type="ECO:0000313" key="2">
    <source>
        <dbReference type="EMBL" id="UOG75264.1"/>
    </source>
</evidence>
<name>A0ABY4D095_9BACT</name>
<dbReference type="EMBL" id="CP094669">
    <property type="protein sequence ID" value="UOG75264.1"/>
    <property type="molecule type" value="Genomic_DNA"/>
</dbReference>
<keyword evidence="3" id="KW-1185">Reference proteome</keyword>
<evidence type="ECO:0000259" key="1">
    <source>
        <dbReference type="PROSITE" id="PS50206"/>
    </source>
</evidence>
<dbReference type="PANTHER" id="PTHR10953:SF102">
    <property type="entry name" value="ADENYLYLTRANSFERASE AND SULFURTRANSFERASE MOCS3"/>
    <property type="match status" value="1"/>
</dbReference>
<dbReference type="Pfam" id="PF00899">
    <property type="entry name" value="ThiF"/>
    <property type="match status" value="1"/>
</dbReference>
<dbReference type="InterPro" id="IPR001763">
    <property type="entry name" value="Rhodanese-like_dom"/>
</dbReference>
<protein>
    <submittedName>
        <fullName evidence="2">Molybdopterin-synthase adenylyltransferase MoeB</fullName>
    </submittedName>
</protein>
<organism evidence="2 3">
    <name type="scientific">Hymenobacter tibetensis</name>
    <dbReference type="NCBI Taxonomy" id="497967"/>
    <lineage>
        <taxon>Bacteria</taxon>
        <taxon>Pseudomonadati</taxon>
        <taxon>Bacteroidota</taxon>
        <taxon>Cytophagia</taxon>
        <taxon>Cytophagales</taxon>
        <taxon>Hymenobacteraceae</taxon>
        <taxon>Hymenobacter</taxon>
    </lineage>
</organism>
<dbReference type="Gene3D" id="3.40.250.10">
    <property type="entry name" value="Rhodanese-like domain"/>
    <property type="match status" value="1"/>
</dbReference>
<reference evidence="2 3" key="1">
    <citation type="submission" date="2022-03" db="EMBL/GenBank/DDBJ databases">
        <title>Hymenobactersp. isolated from the air.</title>
        <authorList>
            <person name="Won M."/>
            <person name="Kwon S.-W."/>
        </authorList>
    </citation>
    <scope>NUCLEOTIDE SEQUENCE [LARGE SCALE GENOMIC DNA]</scope>
    <source>
        <strain evidence="2 3">KACC 21982</strain>
    </source>
</reference>
<dbReference type="Proteomes" id="UP000831113">
    <property type="component" value="Chromosome"/>
</dbReference>
<accession>A0ABY4D095</accession>
<dbReference type="InterPro" id="IPR000594">
    <property type="entry name" value="ThiF_NAD_FAD-bd"/>
</dbReference>
<dbReference type="CDD" id="cd00757">
    <property type="entry name" value="ThiF_MoeB_HesA_family"/>
    <property type="match status" value="1"/>
</dbReference>
<dbReference type="PANTHER" id="PTHR10953">
    <property type="entry name" value="UBIQUITIN-ACTIVATING ENZYME E1"/>
    <property type="match status" value="1"/>
</dbReference>
<dbReference type="SMART" id="SM00450">
    <property type="entry name" value="RHOD"/>
    <property type="match status" value="1"/>
</dbReference>
<dbReference type="InterPro" id="IPR035985">
    <property type="entry name" value="Ubiquitin-activating_enz"/>
</dbReference>